<dbReference type="Gene3D" id="1.20.1250.20">
    <property type="entry name" value="MFS general substrate transporter like domains"/>
    <property type="match status" value="1"/>
</dbReference>
<dbReference type="PROSITE" id="PS00217">
    <property type="entry name" value="SUGAR_TRANSPORT_2"/>
    <property type="match status" value="1"/>
</dbReference>
<keyword evidence="6 9" id="KW-0472">Membrane</keyword>
<reference evidence="11 12" key="1">
    <citation type="submission" date="2018-06" db="EMBL/GenBank/DDBJ databases">
        <title>Whole genome sequencing of Candida tropicalis (genome annotated by CSBL at Korea University).</title>
        <authorList>
            <person name="Ahn J."/>
        </authorList>
    </citation>
    <scope>NUCLEOTIDE SEQUENCE [LARGE SCALE GENOMIC DNA]</scope>
    <source>
        <strain evidence="11 12">ATCC 20962</strain>
    </source>
</reference>
<dbReference type="PRINTS" id="PR00171">
    <property type="entry name" value="SUGRTRNSPORT"/>
</dbReference>
<dbReference type="Pfam" id="PF00083">
    <property type="entry name" value="Sugar_tr"/>
    <property type="match status" value="1"/>
</dbReference>
<feature type="compositionally biased region" description="Polar residues" evidence="8">
    <location>
        <begin position="1"/>
        <end position="21"/>
    </location>
</feature>
<feature type="transmembrane region" description="Helical" evidence="9">
    <location>
        <begin position="312"/>
        <end position="339"/>
    </location>
</feature>
<dbReference type="PANTHER" id="PTHR48022:SF8">
    <property type="entry name" value="MAJOR FACILITATOR SUPERFAMILY (MFS) PROFILE DOMAIN-CONTAINING PROTEIN-RELATED"/>
    <property type="match status" value="1"/>
</dbReference>
<dbReference type="InterPro" id="IPR020846">
    <property type="entry name" value="MFS_dom"/>
</dbReference>
<evidence type="ECO:0000313" key="11">
    <source>
        <dbReference type="EMBL" id="RCK64108.1"/>
    </source>
</evidence>
<sequence length="600" mass="66390">MSKSNPALHTSDSSVSSSAPETNPPAKRKYKWQFKDENSPKQIYNWTLYYCSFIFGILGASRGLDEGSVSGLLYQESFLTSPYFGFADPNKSENDLANLESLIASMVQLGSIGGALISMYSVDKLGRVNALRLVCIIQIVGAVLQITAKSIGQLYAGRLIEGLGVGQTVAIGPIYLAEIAPPNIRGFIVGIFSGAVYFAVMISYAANYCTAKYMDGSSNKQWQIPLSVKVMYNGLVAIGTLWVIESPRWLLKVGKDERAIKNLCRLRHLTPDDPYIEGEIEDIRVQVDDEKRSVAGYSFLVKIKDLVTTPSLLYRLVFISCMAHFLGQWSGALSITIYAPRLFLLVTGTQGLENMRNTLLLGCVKFVSSYMTSFFLIDTIGRKRCLCIGISLQALCVLYFAIFVNIVPVQDSNYEFSHSEYHAAQAAIAALFLASVGWTIGMNSFQYIVGAEIFPLKYRSLAQSIVMVVHFANQFGNSKAIPHMLITMHNYGTFYFMFGINVVSLMWAVFCVPEVKGKSLESIEDVFKLPWYAVGLKGGKVADRSAIHRVTHNEIHDADDDGDIEVVSSNDLEKGGSVEYIEDNEKDRAVAHVQDKNSRV</sequence>
<evidence type="ECO:0000256" key="5">
    <source>
        <dbReference type="ARBA" id="ARBA00022989"/>
    </source>
</evidence>
<dbReference type="InterPro" id="IPR050360">
    <property type="entry name" value="MFS_Sugar_Transporters"/>
</dbReference>
<feature type="transmembrane region" description="Helical" evidence="9">
    <location>
        <begin position="154"/>
        <end position="175"/>
    </location>
</feature>
<comment type="caution">
    <text evidence="11">The sequence shown here is derived from an EMBL/GenBank/DDBJ whole genome shotgun (WGS) entry which is preliminary data.</text>
</comment>
<evidence type="ECO:0000256" key="6">
    <source>
        <dbReference type="ARBA" id="ARBA00023136"/>
    </source>
</evidence>
<keyword evidence="4 9" id="KW-0812">Transmembrane</keyword>
<evidence type="ECO:0000256" key="3">
    <source>
        <dbReference type="ARBA" id="ARBA00022448"/>
    </source>
</evidence>
<dbReference type="InterPro" id="IPR036259">
    <property type="entry name" value="MFS_trans_sf"/>
</dbReference>
<comment type="subcellular location">
    <subcellularLocation>
        <location evidence="1">Membrane</location>
        <topology evidence="1">Multi-pass membrane protein</topology>
    </subcellularLocation>
</comment>
<keyword evidence="5 9" id="KW-1133">Transmembrane helix</keyword>
<feature type="transmembrane region" description="Helical" evidence="9">
    <location>
        <begin position="386"/>
        <end position="407"/>
    </location>
</feature>
<dbReference type="SUPFAM" id="SSF103473">
    <property type="entry name" value="MFS general substrate transporter"/>
    <property type="match status" value="1"/>
</dbReference>
<evidence type="ECO:0000256" key="7">
    <source>
        <dbReference type="RuleBase" id="RU003346"/>
    </source>
</evidence>
<feature type="transmembrane region" description="Helical" evidence="9">
    <location>
        <begin position="187"/>
        <end position="206"/>
    </location>
</feature>
<dbReference type="GO" id="GO:0005351">
    <property type="term" value="F:carbohydrate:proton symporter activity"/>
    <property type="evidence" value="ECO:0007669"/>
    <property type="project" value="TreeGrafter"/>
</dbReference>
<dbReference type="Proteomes" id="UP000253472">
    <property type="component" value="Unassembled WGS sequence"/>
</dbReference>
<dbReference type="InterPro" id="IPR005829">
    <property type="entry name" value="Sugar_transporter_CS"/>
</dbReference>
<name>A0A367YE19_9ASCO</name>
<feature type="transmembrane region" description="Helical" evidence="9">
    <location>
        <begin position="43"/>
        <end position="64"/>
    </location>
</feature>
<protein>
    <submittedName>
        <fullName evidence="11">Putative quinate permease</fullName>
    </submittedName>
</protein>
<evidence type="ECO:0000256" key="9">
    <source>
        <dbReference type="SAM" id="Phobius"/>
    </source>
</evidence>
<dbReference type="PROSITE" id="PS50850">
    <property type="entry name" value="MFS"/>
    <property type="match status" value="1"/>
</dbReference>
<dbReference type="EMBL" id="QLNQ01000023">
    <property type="protein sequence ID" value="RCK64108.1"/>
    <property type="molecule type" value="Genomic_DNA"/>
</dbReference>
<feature type="region of interest" description="Disordered" evidence="8">
    <location>
        <begin position="1"/>
        <end position="29"/>
    </location>
</feature>
<evidence type="ECO:0000256" key="2">
    <source>
        <dbReference type="ARBA" id="ARBA00010992"/>
    </source>
</evidence>
<comment type="similarity">
    <text evidence="2 7">Belongs to the major facilitator superfamily. Sugar transporter (TC 2.A.1.1) family.</text>
</comment>
<feature type="domain" description="Major facilitator superfamily (MFS) profile" evidence="10">
    <location>
        <begin position="47"/>
        <end position="516"/>
    </location>
</feature>
<dbReference type="GO" id="GO:0016020">
    <property type="term" value="C:membrane"/>
    <property type="evidence" value="ECO:0007669"/>
    <property type="project" value="UniProtKB-SubCell"/>
</dbReference>
<feature type="transmembrane region" description="Helical" evidence="9">
    <location>
        <begin position="427"/>
        <end position="449"/>
    </location>
</feature>
<dbReference type="InterPro" id="IPR005828">
    <property type="entry name" value="MFS_sugar_transport-like"/>
</dbReference>
<gene>
    <name evidence="11" type="primary">qutD_6</name>
    <name evidence="11" type="ORF">Cantr_10721</name>
</gene>
<evidence type="ECO:0000256" key="8">
    <source>
        <dbReference type="SAM" id="MobiDB-lite"/>
    </source>
</evidence>
<feature type="transmembrane region" description="Helical" evidence="9">
    <location>
        <begin position="359"/>
        <end position="377"/>
    </location>
</feature>
<evidence type="ECO:0000256" key="1">
    <source>
        <dbReference type="ARBA" id="ARBA00004141"/>
    </source>
</evidence>
<dbReference type="STRING" id="5486.A0A367YE19"/>
<evidence type="ECO:0000256" key="4">
    <source>
        <dbReference type="ARBA" id="ARBA00022692"/>
    </source>
</evidence>
<keyword evidence="12" id="KW-1185">Reference proteome</keyword>
<dbReference type="AlphaFoldDB" id="A0A367YE19"/>
<dbReference type="InterPro" id="IPR003663">
    <property type="entry name" value="Sugar/inositol_transpt"/>
</dbReference>
<dbReference type="OrthoDB" id="508119at2759"/>
<feature type="transmembrane region" description="Helical" evidence="9">
    <location>
        <begin position="493"/>
        <end position="512"/>
    </location>
</feature>
<evidence type="ECO:0000313" key="12">
    <source>
        <dbReference type="Proteomes" id="UP000253472"/>
    </source>
</evidence>
<evidence type="ECO:0000259" key="10">
    <source>
        <dbReference type="PROSITE" id="PS50850"/>
    </source>
</evidence>
<accession>A0A367YE19</accession>
<dbReference type="NCBIfam" id="TIGR00879">
    <property type="entry name" value="SP"/>
    <property type="match status" value="1"/>
</dbReference>
<feature type="transmembrane region" description="Helical" evidence="9">
    <location>
        <begin position="129"/>
        <end position="148"/>
    </location>
</feature>
<dbReference type="PANTHER" id="PTHR48022">
    <property type="entry name" value="PLASTIDIC GLUCOSE TRANSPORTER 4"/>
    <property type="match status" value="1"/>
</dbReference>
<proteinExistence type="inferred from homology"/>
<organism evidence="11 12">
    <name type="scientific">Candida viswanathii</name>
    <dbReference type="NCBI Taxonomy" id="5486"/>
    <lineage>
        <taxon>Eukaryota</taxon>
        <taxon>Fungi</taxon>
        <taxon>Dikarya</taxon>
        <taxon>Ascomycota</taxon>
        <taxon>Saccharomycotina</taxon>
        <taxon>Pichiomycetes</taxon>
        <taxon>Debaryomycetaceae</taxon>
        <taxon>Candida/Lodderomyces clade</taxon>
        <taxon>Candida</taxon>
    </lineage>
</organism>
<keyword evidence="3 7" id="KW-0813">Transport</keyword>